<evidence type="ECO:0000313" key="2">
    <source>
        <dbReference type="EMBL" id="KYC38992.1"/>
    </source>
</evidence>
<keyword evidence="3" id="KW-1185">Reference proteome</keyword>
<proteinExistence type="predicted"/>
<organism evidence="2 3">
    <name type="scientific">Scytonema hofmannii PCC 7110</name>
    <dbReference type="NCBI Taxonomy" id="128403"/>
    <lineage>
        <taxon>Bacteria</taxon>
        <taxon>Bacillati</taxon>
        <taxon>Cyanobacteriota</taxon>
        <taxon>Cyanophyceae</taxon>
        <taxon>Nostocales</taxon>
        <taxon>Scytonemataceae</taxon>
        <taxon>Scytonema</taxon>
    </lineage>
</organism>
<dbReference type="Pfam" id="PF01710">
    <property type="entry name" value="HTH_Tnp_IS630"/>
    <property type="match status" value="1"/>
</dbReference>
<evidence type="ECO:0000259" key="1">
    <source>
        <dbReference type="Pfam" id="PF01710"/>
    </source>
</evidence>
<protein>
    <submittedName>
        <fullName evidence="2">Transposase</fullName>
    </submittedName>
</protein>
<dbReference type="InterPro" id="IPR009057">
    <property type="entry name" value="Homeodomain-like_sf"/>
</dbReference>
<dbReference type="Proteomes" id="UP000076925">
    <property type="component" value="Unassembled WGS sequence"/>
</dbReference>
<accession>A0A139X2Z8</accession>
<reference evidence="2 3" key="1">
    <citation type="journal article" date="2013" name="Genome Biol. Evol.">
        <title>Genomes of Stigonematalean cyanobacteria (subsection V) and the evolution of oxygenic photosynthesis from prokaryotes to plastids.</title>
        <authorList>
            <person name="Dagan T."/>
            <person name="Roettger M."/>
            <person name="Stucken K."/>
            <person name="Landan G."/>
            <person name="Koch R."/>
            <person name="Major P."/>
            <person name="Gould S.B."/>
            <person name="Goremykin V.V."/>
            <person name="Rippka R."/>
            <person name="Tandeau de Marsac N."/>
            <person name="Gugger M."/>
            <person name="Lockhart P.J."/>
            <person name="Allen J.F."/>
            <person name="Brune I."/>
            <person name="Maus I."/>
            <person name="Puhler A."/>
            <person name="Martin W.F."/>
        </authorList>
    </citation>
    <scope>NUCLEOTIDE SEQUENCE [LARGE SCALE GENOMIC DNA]</scope>
    <source>
        <strain evidence="2 3">PCC 7110</strain>
    </source>
</reference>
<evidence type="ECO:0000313" key="3">
    <source>
        <dbReference type="Proteomes" id="UP000076925"/>
    </source>
</evidence>
<dbReference type="STRING" id="128403.WA1_33910"/>
<gene>
    <name evidence="2" type="ORF">WA1_33910</name>
</gene>
<comment type="caution">
    <text evidence="2">The sequence shown here is derived from an EMBL/GenBank/DDBJ whole genome shotgun (WGS) entry which is preliminary data.</text>
</comment>
<dbReference type="InterPro" id="IPR002622">
    <property type="entry name" value="Transposase_14"/>
</dbReference>
<dbReference type="EMBL" id="ANNX02000036">
    <property type="protein sequence ID" value="KYC38992.1"/>
    <property type="molecule type" value="Genomic_DNA"/>
</dbReference>
<name>A0A139X2Z8_9CYAN</name>
<dbReference type="SUPFAM" id="SSF46689">
    <property type="entry name" value="Homeodomain-like"/>
    <property type="match status" value="1"/>
</dbReference>
<sequence length="128" mass="14761">MPKPYSYDFRQKVIQAIELDGLKKSEASFVFNISRNTIDLWLKRQAETGDFQALPNQPPGNNHKITDWEKFREFASSHGDKTQVEMASLWEGEISDRTISRALKKIGFTRKKRPMATVSAMKPNDKRS</sequence>
<dbReference type="AlphaFoldDB" id="A0A139X2Z8"/>
<feature type="domain" description="Transposase Synechocystis PCC 6803" evidence="1">
    <location>
        <begin position="5"/>
        <end position="123"/>
    </location>
</feature>